<evidence type="ECO:0000313" key="9">
    <source>
        <dbReference type="Proteomes" id="UP000192220"/>
    </source>
</evidence>
<keyword evidence="4" id="KW-0443">Lipid metabolism</keyword>
<dbReference type="GO" id="GO:0032228">
    <property type="term" value="P:regulation of synaptic transmission, GABAergic"/>
    <property type="evidence" value="ECO:0007669"/>
    <property type="project" value="TreeGrafter"/>
</dbReference>
<keyword evidence="4" id="KW-0378">Hydrolase</keyword>
<feature type="domain" description="Phosphoinositide-specific phospholipase C EF-hand-like" evidence="7">
    <location>
        <begin position="307"/>
        <end position="390"/>
    </location>
</feature>
<keyword evidence="9" id="KW-1185">Reference proteome</keyword>
<dbReference type="PANTHER" id="PTHR10336:SF102">
    <property type="entry name" value="INACTIVE PHOSPHOLIPASE C-LIKE PROTEIN 1"/>
    <property type="match status" value="1"/>
</dbReference>
<gene>
    <name evidence="10" type="primary">LOC106529369</name>
</gene>
<comment type="catalytic activity">
    <reaction evidence="4">
        <text>a 1,2-diacyl-sn-glycero-3-phospho-(1D-myo-inositol-4,5-bisphosphate) + H2O = 1D-myo-inositol 1,4,5-trisphosphate + a 1,2-diacyl-sn-glycerol + H(+)</text>
        <dbReference type="Rhea" id="RHEA:33179"/>
        <dbReference type="ChEBI" id="CHEBI:15377"/>
        <dbReference type="ChEBI" id="CHEBI:15378"/>
        <dbReference type="ChEBI" id="CHEBI:17815"/>
        <dbReference type="ChEBI" id="CHEBI:58456"/>
        <dbReference type="ChEBI" id="CHEBI:203600"/>
        <dbReference type="EC" id="3.1.4.11"/>
    </reaction>
</comment>
<evidence type="ECO:0000259" key="8">
    <source>
        <dbReference type="Pfam" id="PF16457"/>
    </source>
</evidence>
<feature type="domain" description="PH" evidence="8">
    <location>
        <begin position="91"/>
        <end position="205"/>
    </location>
</feature>
<dbReference type="Gene3D" id="1.10.238.10">
    <property type="entry name" value="EF-hand"/>
    <property type="match status" value="1"/>
</dbReference>
<keyword evidence="2" id="KW-0963">Cytoplasm</keyword>
<dbReference type="InterPro" id="IPR000909">
    <property type="entry name" value="PLipase_C_PInositol-sp_X_dom"/>
</dbReference>
<dbReference type="Pfam" id="PF00388">
    <property type="entry name" value="PI-PLC-X"/>
    <property type="match status" value="1"/>
</dbReference>
<sequence length="470" mass="51510">MSERDGCGDGGLCSDGAADNIPPRAPRGRRSGVIVPGGALEPDIILLETVKAAPRRSSIIKDPSVQKVGGGRKKTVSFSSMPSEKKVSSAADCLAFMQGGCELKKIRPNSRVYYRFYTLDVDLSCLRWEPSKKDTERARLDVSSIREVRTGKSTETFLHNNPLSEQLAEEAAFSIIHGDEYQSLDLVALSADVANIWVTGLRYLLAHPSIIGGAGGGGTGVGSSDGGGVSVEGSLGSKMRSEWLAAEFAQVDEDGYGIVSEDVAVATICELCPGIKEAKVRLRFKEIQRSKEKLTSHVTREEFQEAYCELCTRPDVYFLLVQLSQDREYLDPQDLRLFLETEQGLSLATTEGCWELLKRYEPSAQGREQGLMGLDGFARYLQSSECQLLDQEHLGVCQDMNLPLSHYYISTSYRSYLLDDQVHGRADLGGLIKALQSGCRCLELGVTDGPEGEPLLGVDYEPDISHHHHH</sequence>
<evidence type="ECO:0000259" key="6">
    <source>
        <dbReference type="Pfam" id="PF00388"/>
    </source>
</evidence>
<dbReference type="PRINTS" id="PR00390">
    <property type="entry name" value="PHPHLIPASEC"/>
</dbReference>
<evidence type="ECO:0000259" key="7">
    <source>
        <dbReference type="Pfam" id="PF09279"/>
    </source>
</evidence>
<dbReference type="GO" id="GO:0051209">
    <property type="term" value="P:release of sequestered calcium ion into cytosol"/>
    <property type="evidence" value="ECO:0007669"/>
    <property type="project" value="TreeGrafter"/>
</dbReference>
<dbReference type="CDD" id="cd13364">
    <property type="entry name" value="PH_PLC_eta"/>
    <property type="match status" value="1"/>
</dbReference>
<dbReference type="SUPFAM" id="SSF51695">
    <property type="entry name" value="PLC-like phosphodiesterases"/>
    <property type="match status" value="1"/>
</dbReference>
<name>A0A2I4CJS4_AUSLI</name>
<dbReference type="Gene3D" id="2.30.29.30">
    <property type="entry name" value="Pleckstrin-homology domain (PH domain)/Phosphotyrosine-binding domain (PTB)"/>
    <property type="match status" value="1"/>
</dbReference>
<evidence type="ECO:0000256" key="5">
    <source>
        <dbReference type="SAM" id="MobiDB-lite"/>
    </source>
</evidence>
<dbReference type="InterPro" id="IPR011992">
    <property type="entry name" value="EF-hand-dom_pair"/>
</dbReference>
<feature type="domain" description="Phosphatidylinositol-specific phospholipase C X" evidence="6">
    <location>
        <begin position="400"/>
        <end position="455"/>
    </location>
</feature>
<dbReference type="Pfam" id="PF16457">
    <property type="entry name" value="PH_12"/>
    <property type="match status" value="1"/>
</dbReference>
<keyword evidence="3" id="KW-0807">Transducer</keyword>
<organism evidence="9 10">
    <name type="scientific">Austrofundulus limnaeus</name>
    <name type="common">Annual killifish</name>
    <dbReference type="NCBI Taxonomy" id="52670"/>
    <lineage>
        <taxon>Eukaryota</taxon>
        <taxon>Metazoa</taxon>
        <taxon>Chordata</taxon>
        <taxon>Craniata</taxon>
        <taxon>Vertebrata</taxon>
        <taxon>Euteleostomi</taxon>
        <taxon>Actinopterygii</taxon>
        <taxon>Neopterygii</taxon>
        <taxon>Teleostei</taxon>
        <taxon>Neoteleostei</taxon>
        <taxon>Acanthomorphata</taxon>
        <taxon>Ovalentaria</taxon>
        <taxon>Atherinomorphae</taxon>
        <taxon>Cyprinodontiformes</taxon>
        <taxon>Rivulidae</taxon>
        <taxon>Austrofundulus</taxon>
    </lineage>
</organism>
<dbReference type="GO" id="GO:0004435">
    <property type="term" value="F:phosphatidylinositol-4,5-bisphosphate phospholipase C activity"/>
    <property type="evidence" value="ECO:0007669"/>
    <property type="project" value="UniProtKB-EC"/>
</dbReference>
<feature type="non-terminal residue" evidence="10">
    <location>
        <position position="470"/>
    </location>
</feature>
<dbReference type="Proteomes" id="UP000192220">
    <property type="component" value="Unplaced"/>
</dbReference>
<dbReference type="STRING" id="52670.A0A2I4CJS4"/>
<dbReference type="InterPro" id="IPR011993">
    <property type="entry name" value="PH-like_dom_sf"/>
</dbReference>
<dbReference type="GO" id="GO:0016042">
    <property type="term" value="P:lipid catabolic process"/>
    <property type="evidence" value="ECO:0007669"/>
    <property type="project" value="UniProtKB-KW"/>
</dbReference>
<dbReference type="RefSeq" id="XP_013880233.1">
    <property type="nucleotide sequence ID" value="XM_014024779.1"/>
</dbReference>
<dbReference type="Pfam" id="PF09279">
    <property type="entry name" value="EF-hand_like"/>
    <property type="match status" value="1"/>
</dbReference>
<keyword evidence="4" id="KW-0442">Lipid degradation</keyword>
<proteinExistence type="predicted"/>
<evidence type="ECO:0000256" key="4">
    <source>
        <dbReference type="RuleBase" id="RU361133"/>
    </source>
</evidence>
<evidence type="ECO:0000256" key="3">
    <source>
        <dbReference type="ARBA" id="ARBA00023224"/>
    </source>
</evidence>
<dbReference type="GO" id="GO:0005737">
    <property type="term" value="C:cytoplasm"/>
    <property type="evidence" value="ECO:0007669"/>
    <property type="project" value="UniProtKB-SubCell"/>
</dbReference>
<dbReference type="PROSITE" id="PS50007">
    <property type="entry name" value="PIPLC_X_DOMAIN"/>
    <property type="match status" value="1"/>
</dbReference>
<dbReference type="InParanoid" id="A0A2I4CJS4"/>
<evidence type="ECO:0000256" key="2">
    <source>
        <dbReference type="ARBA" id="ARBA00022490"/>
    </source>
</evidence>
<dbReference type="PANTHER" id="PTHR10336">
    <property type="entry name" value="PHOSPHOINOSITIDE-SPECIFIC PHOSPHOLIPASE C FAMILY PROTEIN"/>
    <property type="match status" value="1"/>
</dbReference>
<protein>
    <recommendedName>
        <fullName evidence="4">Phosphoinositide phospholipase C</fullName>
        <ecNumber evidence="4">3.1.4.11</ecNumber>
    </recommendedName>
</protein>
<dbReference type="InterPro" id="IPR015359">
    <property type="entry name" value="PLC_EF-hand-like"/>
</dbReference>
<dbReference type="Gene3D" id="3.20.20.190">
    <property type="entry name" value="Phosphatidylinositol (PI) phosphodiesterase"/>
    <property type="match status" value="1"/>
</dbReference>
<dbReference type="InterPro" id="IPR017946">
    <property type="entry name" value="PLC-like_Pdiesterase_TIM-brl"/>
</dbReference>
<comment type="subcellular location">
    <subcellularLocation>
        <location evidence="1">Cytoplasm</location>
    </subcellularLocation>
</comment>
<dbReference type="KEGG" id="alim:106529369"/>
<dbReference type="GO" id="GO:0046488">
    <property type="term" value="P:phosphatidylinositol metabolic process"/>
    <property type="evidence" value="ECO:0007669"/>
    <property type="project" value="TreeGrafter"/>
</dbReference>
<accession>A0A2I4CJS4</accession>
<dbReference type="FunFam" id="2.30.29.30:FF:000025">
    <property type="entry name" value="Phosphoinositide phospholipase C"/>
    <property type="match status" value="1"/>
</dbReference>
<dbReference type="FunFam" id="1.10.238.10:FF:000005">
    <property type="entry name" value="Phosphoinositide phospholipase C"/>
    <property type="match status" value="1"/>
</dbReference>
<dbReference type="GO" id="GO:0048015">
    <property type="term" value="P:phosphatidylinositol-mediated signaling"/>
    <property type="evidence" value="ECO:0007669"/>
    <property type="project" value="TreeGrafter"/>
</dbReference>
<dbReference type="SUPFAM" id="SSF50729">
    <property type="entry name" value="PH domain-like"/>
    <property type="match status" value="1"/>
</dbReference>
<dbReference type="GO" id="GO:0007214">
    <property type="term" value="P:gamma-aminobutyric acid signaling pathway"/>
    <property type="evidence" value="ECO:0007669"/>
    <property type="project" value="TreeGrafter"/>
</dbReference>
<dbReference type="GeneID" id="106529369"/>
<dbReference type="EC" id="3.1.4.11" evidence="4"/>
<dbReference type="AlphaFoldDB" id="A0A2I4CJS4"/>
<reference evidence="10" key="1">
    <citation type="submission" date="2025-08" db="UniProtKB">
        <authorList>
            <consortium name="RefSeq"/>
        </authorList>
    </citation>
    <scope>IDENTIFICATION</scope>
</reference>
<feature type="region of interest" description="Disordered" evidence="5">
    <location>
        <begin position="1"/>
        <end position="33"/>
    </location>
</feature>
<dbReference type="InterPro" id="IPR001849">
    <property type="entry name" value="PH_domain"/>
</dbReference>
<dbReference type="OrthoDB" id="269822at2759"/>
<dbReference type="SUPFAM" id="SSF47473">
    <property type="entry name" value="EF-hand"/>
    <property type="match status" value="1"/>
</dbReference>
<evidence type="ECO:0000313" key="10">
    <source>
        <dbReference type="RefSeq" id="XP_013880233.1"/>
    </source>
</evidence>
<dbReference type="InterPro" id="IPR001192">
    <property type="entry name" value="PI-PLC_fam"/>
</dbReference>
<evidence type="ECO:0000256" key="1">
    <source>
        <dbReference type="ARBA" id="ARBA00004496"/>
    </source>
</evidence>